<organism evidence="3 4">
    <name type="scientific">Streptomyces xanthophaeus</name>
    <dbReference type="NCBI Taxonomy" id="67385"/>
    <lineage>
        <taxon>Bacteria</taxon>
        <taxon>Bacillati</taxon>
        <taxon>Actinomycetota</taxon>
        <taxon>Actinomycetes</taxon>
        <taxon>Kitasatosporales</taxon>
        <taxon>Streptomycetaceae</taxon>
        <taxon>Streptomyces</taxon>
    </lineage>
</organism>
<dbReference type="GO" id="GO:0016020">
    <property type="term" value="C:membrane"/>
    <property type="evidence" value="ECO:0007669"/>
    <property type="project" value="TreeGrafter"/>
</dbReference>
<dbReference type="RefSeq" id="WP_031147187.1">
    <property type="nucleotide sequence ID" value="NZ_BNEE01000006.1"/>
</dbReference>
<evidence type="ECO:0000313" key="3">
    <source>
        <dbReference type="EMBL" id="GHI87842.1"/>
    </source>
</evidence>
<dbReference type="PANTHER" id="PTHR43798">
    <property type="entry name" value="MONOACYLGLYCEROL LIPASE"/>
    <property type="match status" value="1"/>
</dbReference>
<dbReference type="Proteomes" id="UP000600026">
    <property type="component" value="Unassembled WGS sequence"/>
</dbReference>
<dbReference type="InterPro" id="IPR050266">
    <property type="entry name" value="AB_hydrolase_sf"/>
</dbReference>
<evidence type="ECO:0000259" key="2">
    <source>
        <dbReference type="Pfam" id="PF00561"/>
    </source>
</evidence>
<feature type="domain" description="AB hydrolase-1" evidence="2">
    <location>
        <begin position="14"/>
        <end position="112"/>
    </location>
</feature>
<keyword evidence="1" id="KW-0378">Hydrolase</keyword>
<sequence>MILSHDVDGPVGGPAVVLLHSSVCDRRMWEPQWRPLAEAGFRVVRADFRTCGESPAARAPYSDEGDVRALLDHLGVERAALVGSSYGGRVALQVAALHPERVSSMVLLCPGRPGHVAGPELREFGATEDALLEAGDLAGAVELNVRTWLGPDADASVRDLVRAMQLGNFEACLAVTEDHELPEPPVDLAAVTAPVLAVGGAHDVPDFRRIAAELPELVPGARHQELPWAGHLPSLERPVEVTGLLLDFLGPGASSNRS</sequence>
<keyword evidence="4" id="KW-1185">Reference proteome</keyword>
<dbReference type="Gene3D" id="3.40.50.1820">
    <property type="entry name" value="alpha/beta hydrolase"/>
    <property type="match status" value="1"/>
</dbReference>
<name>A0A919LH70_9ACTN</name>
<dbReference type="OrthoDB" id="495620at2"/>
<proteinExistence type="predicted"/>
<evidence type="ECO:0000313" key="4">
    <source>
        <dbReference type="Proteomes" id="UP000600026"/>
    </source>
</evidence>
<dbReference type="InterPro" id="IPR000073">
    <property type="entry name" value="AB_hydrolase_1"/>
</dbReference>
<accession>A0A919LH70</accession>
<dbReference type="PANTHER" id="PTHR43798:SF31">
    <property type="entry name" value="AB HYDROLASE SUPERFAMILY PROTEIN YCLE"/>
    <property type="match status" value="1"/>
</dbReference>
<comment type="caution">
    <text evidence="3">The sequence shown here is derived from an EMBL/GenBank/DDBJ whole genome shotgun (WGS) entry which is preliminary data.</text>
</comment>
<dbReference type="SUPFAM" id="SSF53474">
    <property type="entry name" value="alpha/beta-Hydrolases"/>
    <property type="match status" value="1"/>
</dbReference>
<dbReference type="EMBL" id="BNEE01000006">
    <property type="protein sequence ID" value="GHI87842.1"/>
    <property type="molecule type" value="Genomic_DNA"/>
</dbReference>
<dbReference type="InterPro" id="IPR029058">
    <property type="entry name" value="AB_hydrolase_fold"/>
</dbReference>
<reference evidence="3" key="1">
    <citation type="submission" date="2020-09" db="EMBL/GenBank/DDBJ databases">
        <title>Whole genome shotgun sequence of Streptomyces xanthophaeus NBRC 12829.</title>
        <authorList>
            <person name="Komaki H."/>
            <person name="Tamura T."/>
        </authorList>
    </citation>
    <scope>NUCLEOTIDE SEQUENCE</scope>
    <source>
        <strain evidence="3">NBRC 12829</strain>
    </source>
</reference>
<dbReference type="AlphaFoldDB" id="A0A919LH70"/>
<gene>
    <name evidence="3" type="primary">pcaD</name>
    <name evidence="3" type="ORF">Sxan_52060</name>
</gene>
<dbReference type="GO" id="GO:0016787">
    <property type="term" value="F:hydrolase activity"/>
    <property type="evidence" value="ECO:0007669"/>
    <property type="project" value="UniProtKB-KW"/>
</dbReference>
<dbReference type="PRINTS" id="PR00111">
    <property type="entry name" value="ABHYDROLASE"/>
</dbReference>
<evidence type="ECO:0000256" key="1">
    <source>
        <dbReference type="ARBA" id="ARBA00022801"/>
    </source>
</evidence>
<dbReference type="Pfam" id="PF00561">
    <property type="entry name" value="Abhydrolase_1"/>
    <property type="match status" value="1"/>
</dbReference>
<protein>
    <submittedName>
        <fullName evidence="3">3-oxoadipate enol-lactonase</fullName>
    </submittedName>
</protein>